<dbReference type="Gene3D" id="1.10.840.10">
    <property type="entry name" value="Ras guanine-nucleotide exchange factors catalytic domain"/>
    <property type="match status" value="1"/>
</dbReference>
<evidence type="ECO:0000256" key="3">
    <source>
        <dbReference type="SAM" id="Coils"/>
    </source>
</evidence>
<keyword evidence="1 2" id="KW-0344">Guanine-nucleotide releasing factor</keyword>
<reference evidence="7 8" key="2">
    <citation type="submission" date="2016-08" db="EMBL/GenBank/DDBJ databases">
        <title>Pervasive Adenine N6-methylation of Active Genes in Fungi.</title>
        <authorList>
            <consortium name="DOE Joint Genome Institute"/>
            <person name="Mondo S.J."/>
            <person name="Dannebaum R.O."/>
            <person name="Kuo R.C."/>
            <person name="Labutti K."/>
            <person name="Haridas S."/>
            <person name="Kuo A."/>
            <person name="Salamov A."/>
            <person name="Ahrendt S.R."/>
            <person name="Lipzen A."/>
            <person name="Sullivan W."/>
            <person name="Andreopoulos W.B."/>
            <person name="Clum A."/>
            <person name="Lindquist E."/>
            <person name="Daum C."/>
            <person name="Ramamoorthy G.K."/>
            <person name="Gryganskyi A."/>
            <person name="Culley D."/>
            <person name="Magnuson J.K."/>
            <person name="James T.Y."/>
            <person name="O'Malley M.A."/>
            <person name="Stajich J.E."/>
            <person name="Spatafora J.W."/>
            <person name="Visel A."/>
            <person name="Grigoriev I.V."/>
        </authorList>
    </citation>
    <scope>NUCLEOTIDE SEQUENCE [LARGE SCALE GENOMIC DNA]</scope>
    <source>
        <strain evidence="8">finn</strain>
    </source>
</reference>
<evidence type="ECO:0000256" key="4">
    <source>
        <dbReference type="SAM" id="MobiDB-lite"/>
    </source>
</evidence>
<comment type="caution">
    <text evidence="7">The sequence shown here is derived from an EMBL/GenBank/DDBJ whole genome shotgun (WGS) entry which is preliminary data.</text>
</comment>
<dbReference type="InterPro" id="IPR001895">
    <property type="entry name" value="RASGEF_cat_dom"/>
</dbReference>
<dbReference type="InterPro" id="IPR000651">
    <property type="entry name" value="Ras-like_Gua-exchang_fac_N"/>
</dbReference>
<dbReference type="Proteomes" id="UP000193719">
    <property type="component" value="Unassembled WGS sequence"/>
</dbReference>
<dbReference type="InterPro" id="IPR023578">
    <property type="entry name" value="Ras_GEF_dom_sf"/>
</dbReference>
<sequence>MNNADGILSTNEVNTNQNNNQSYQSVFNIYLEIALRKVALASILPSNSSLKTSLENTSMIESDFLEAQNKDSVNIPSITFPSPLSCPYTELLSESPTSSVPISHSSSTKTTSSLMSKDNVLYKTRFLNTTRSTPQMIDSSLQKLKSNINDSSTSLSNLNNSLNLLSILNQYSPSLNTWNSIQNLVQLINKEIPINLMSNDTTQDMRSSSTYNKKLSEQKTTTYSVNSKENETLEHFCQQQLNQINHLNNLLMNYIQNTESNNDRIKSNHSNSMTREDNDFISPYGSSLHINSPSLAPTALCDTNNPKNNYKNNYRHPSNSPYNFNHSYDNSLLPGTKDESNYQSKPQTCTITRGLTIEEKTTTSSNQKNEYKNTSLLDAVDNDNLNNFDNYENKLIIDIPIEINPVIEKIRRLNKKSEVNLMISKVSEFCDEKLKKIANTLFLNIERCITNILVLAPFVLSKVSYILDPTYSHDIINSSTASNFTRSTTSLLSYTKIVIALHDTWYLNGPQDIDIKVTQEICSKLLEAISSIRRKVDRIKLTSEGQKTKNNLQASYPQLISTCYFYVTLLDDLMNSIVKIDKMAMSSSLASKNPDPEALSNRQRHPPRDESLAVQYKLTENSRRIENYINRVEVGSKNTKFDRNQKTINPNITKDILIQDVLSSSYRSNQNQNKIKPVIKDQIYAPDNNVSFKKHSIGIKNTFYLDKENIEKLNEKISCPDLYDEEEKTLKRKKYATFINLDDEENILQKYKNEHNIDEEEPKEQRKINEKINENEAFYISHIKNYVPENDYEPSSNQSTPVVGTAETNSFSNEASSISSSKKYSKIYNKDETINIEKENVKKNENDEGHSSYILQKTRKNKFTEKINNTPETIPIQITEVIENKTTENEVAVDNEMSYCDNGNKTMTIYKNTNDPELKVDEEKKEKSDHKKFLSTEQSYKRKLRRYERKLVKKEIEASEKNAVIFEDIKYFRKHQNSFNIKNVINSSSSEISSDGNNKYVMNKGVIYLFEEGREVLGFEITSEKIVVINGTVEKLLLRLANESTYDEEYVDYFLQYHQFFISSIDLMHNLIARFNVQLESKEDAEESTYNKWRKQIQLKVIHVLNRWITIQYSCFIKNALIHRLLEYFLSAIWLAGYKNEADRIKRNITNTILSYSKKIRNLPFNLIPIKPLDSSDLTKEIIINLMPYSVLYDFDSKTIAKYLCVVDQEFFSVVTWHDIASKLSNSYKNEAYKILTPSAKLKSKREIEEDSKFDENPIDLMTKRSNLIRNWVAMEICSCQNIKTRKYLIRKFIEIAKYCRELNNFHSALFIVSGLLSPPVQRLKQTWELINNKEMASLNNLEKLLSPVSNMKYYRKTIAMAKGPVVPFFPIIMKDFRFIIDGNPTFKVLPNGVKLINFERYKIMNKVLKTMEKYSSEKYPFTASFLPVIQRLPSLIKQANRSVLIKDYLSDPQRNSSGSGTNMNATSQNYRISPHQGASTPVSDTTTLLSPEIQSPTLQYAGASSNRSLLQSNQSLFTLNLNPHHSFQNITNNALNTLFHGHSNSSFSSSDAESIAIYIESRLYGRGFCSPSISSSIATPSSISAGNITSKINNSSTLVNSNGNNTQSIADNFCWNENNDFSQDDNILMHILCSEFEIQNQKIAYDLSLACEPQNIISDPTSVSNATTSISTLNDSFYTSSSVKISYQKYISDSDSTKFISASNNINDDSVETSLAEKSLSIILSSNSKIKNFDYPIGNDNNQTKLNNMQNKIEPEIENNLNLSKIIPNDIHKIPFSSKLSS</sequence>
<reference evidence="7 8" key="1">
    <citation type="submission" date="2016-08" db="EMBL/GenBank/DDBJ databases">
        <title>Genomes of anaerobic fungi encode conserved fungal cellulosomes for biomass hydrolysis.</title>
        <authorList>
            <consortium name="DOE Joint Genome Institute"/>
            <person name="Haitjema C.H."/>
            <person name="Gilmore S.P."/>
            <person name="Henske J.K."/>
            <person name="Solomon K.V."/>
            <person name="De Groot R."/>
            <person name="Kuo A."/>
            <person name="Mondo S.J."/>
            <person name="Salamov A.A."/>
            <person name="Labutti K."/>
            <person name="Zhao Z."/>
            <person name="Chiniquy J."/>
            <person name="Barry K."/>
            <person name="Brewer H.M."/>
            <person name="Purvine S.O."/>
            <person name="Wright A.T."/>
            <person name="Boxma B."/>
            <person name="Van Alen T."/>
            <person name="Hackstein J.H."/>
            <person name="Baker S.E."/>
            <person name="Grigoriev I.V."/>
            <person name="O'Malley M.A."/>
        </authorList>
    </citation>
    <scope>NUCLEOTIDE SEQUENCE [LARGE SCALE GENOMIC DNA]</scope>
    <source>
        <strain evidence="8">finn</strain>
    </source>
</reference>
<name>A0A1Y1UYN0_9FUNG</name>
<dbReference type="InterPro" id="IPR008937">
    <property type="entry name" value="Ras-like_GEF"/>
</dbReference>
<evidence type="ECO:0000313" key="7">
    <source>
        <dbReference type="EMBL" id="ORX43597.1"/>
    </source>
</evidence>
<feature type="region of interest" description="Disordered" evidence="4">
    <location>
        <begin position="1451"/>
        <end position="1489"/>
    </location>
</feature>
<dbReference type="GO" id="GO:0005085">
    <property type="term" value="F:guanyl-nucleotide exchange factor activity"/>
    <property type="evidence" value="ECO:0007669"/>
    <property type="project" value="UniProtKB-KW"/>
</dbReference>
<dbReference type="PROSITE" id="PS50009">
    <property type="entry name" value="RASGEF_CAT"/>
    <property type="match status" value="1"/>
</dbReference>
<evidence type="ECO:0000313" key="8">
    <source>
        <dbReference type="Proteomes" id="UP000193719"/>
    </source>
</evidence>
<feature type="domain" description="N-terminal Ras-GEF" evidence="6">
    <location>
        <begin position="1024"/>
        <end position="1153"/>
    </location>
</feature>
<dbReference type="SMART" id="SM00229">
    <property type="entry name" value="RasGEFN"/>
    <property type="match status" value="1"/>
</dbReference>
<dbReference type="EMBL" id="MCFH01000051">
    <property type="protein sequence ID" value="ORX43597.1"/>
    <property type="molecule type" value="Genomic_DNA"/>
</dbReference>
<organism evidence="7 8">
    <name type="scientific">Piromyces finnis</name>
    <dbReference type="NCBI Taxonomy" id="1754191"/>
    <lineage>
        <taxon>Eukaryota</taxon>
        <taxon>Fungi</taxon>
        <taxon>Fungi incertae sedis</taxon>
        <taxon>Chytridiomycota</taxon>
        <taxon>Chytridiomycota incertae sedis</taxon>
        <taxon>Neocallimastigomycetes</taxon>
        <taxon>Neocallimastigales</taxon>
        <taxon>Neocallimastigaceae</taxon>
        <taxon>Piromyces</taxon>
    </lineage>
</organism>
<protein>
    <submittedName>
        <fullName evidence="7">Ras GEF</fullName>
    </submittedName>
</protein>
<dbReference type="OrthoDB" id="546434at2759"/>
<feature type="compositionally biased region" description="Polar residues" evidence="4">
    <location>
        <begin position="1453"/>
        <end position="1489"/>
    </location>
</feature>
<dbReference type="PROSITE" id="PS50212">
    <property type="entry name" value="RASGEF_NTER"/>
    <property type="match status" value="1"/>
</dbReference>
<dbReference type="Gene3D" id="1.20.870.10">
    <property type="entry name" value="Son of sevenless (SoS) protein Chain: S domain 1"/>
    <property type="match status" value="1"/>
</dbReference>
<dbReference type="Pfam" id="PF00618">
    <property type="entry name" value="RasGEF_N"/>
    <property type="match status" value="1"/>
</dbReference>
<dbReference type="PANTHER" id="PTHR23113">
    <property type="entry name" value="GUANINE NUCLEOTIDE EXCHANGE FACTOR"/>
    <property type="match status" value="1"/>
</dbReference>
<dbReference type="InterPro" id="IPR036964">
    <property type="entry name" value="RASGEF_cat_dom_sf"/>
</dbReference>
<keyword evidence="8" id="KW-1185">Reference proteome</keyword>
<proteinExistence type="predicted"/>
<evidence type="ECO:0000256" key="1">
    <source>
        <dbReference type="ARBA" id="ARBA00022658"/>
    </source>
</evidence>
<evidence type="ECO:0000259" key="5">
    <source>
        <dbReference type="PROSITE" id="PS50009"/>
    </source>
</evidence>
<evidence type="ECO:0000259" key="6">
    <source>
        <dbReference type="PROSITE" id="PS50212"/>
    </source>
</evidence>
<dbReference type="SUPFAM" id="SSF48366">
    <property type="entry name" value="Ras GEF"/>
    <property type="match status" value="1"/>
</dbReference>
<feature type="domain" description="Ras-GEF" evidence="5">
    <location>
        <begin position="1196"/>
        <end position="1449"/>
    </location>
</feature>
<feature type="compositionally biased region" description="Polar residues" evidence="4">
    <location>
        <begin position="793"/>
        <end position="815"/>
    </location>
</feature>
<dbReference type="Pfam" id="PF00617">
    <property type="entry name" value="RasGEF"/>
    <property type="match status" value="1"/>
</dbReference>
<dbReference type="GO" id="GO:0005886">
    <property type="term" value="C:plasma membrane"/>
    <property type="evidence" value="ECO:0007669"/>
    <property type="project" value="TreeGrafter"/>
</dbReference>
<evidence type="ECO:0000256" key="2">
    <source>
        <dbReference type="PROSITE-ProRule" id="PRU00168"/>
    </source>
</evidence>
<accession>A0A1Y1UYN0</accession>
<keyword evidence="3" id="KW-0175">Coiled coil</keyword>
<gene>
    <name evidence="7" type="ORF">BCR36DRAFT_415449</name>
</gene>
<dbReference type="SMART" id="SM00147">
    <property type="entry name" value="RasGEF"/>
    <property type="match status" value="1"/>
</dbReference>
<dbReference type="CDD" id="cd06224">
    <property type="entry name" value="REM"/>
    <property type="match status" value="1"/>
</dbReference>
<dbReference type="STRING" id="1754191.A0A1Y1UYN0"/>
<dbReference type="PANTHER" id="PTHR23113:SF363">
    <property type="entry name" value="PROTEIN SON OF SEVENLESS"/>
    <property type="match status" value="1"/>
</dbReference>
<feature type="region of interest" description="Disordered" evidence="4">
    <location>
        <begin position="790"/>
        <end position="822"/>
    </location>
</feature>
<feature type="coiled-coil region" evidence="3">
    <location>
        <begin position="937"/>
        <end position="964"/>
    </location>
</feature>
<feature type="region of interest" description="Disordered" evidence="4">
    <location>
        <begin position="589"/>
        <end position="612"/>
    </location>
</feature>
<dbReference type="GO" id="GO:0007265">
    <property type="term" value="P:Ras protein signal transduction"/>
    <property type="evidence" value="ECO:0007669"/>
    <property type="project" value="TreeGrafter"/>
</dbReference>